<dbReference type="InterPro" id="IPR025714">
    <property type="entry name" value="Methyltranfer_dom"/>
</dbReference>
<dbReference type="Pfam" id="PF13383">
    <property type="entry name" value="Methyltransf_22"/>
    <property type="match status" value="1"/>
</dbReference>
<proteinExistence type="predicted"/>
<protein>
    <recommendedName>
        <fullName evidence="1">Methyltransferase domain-containing protein</fullName>
    </recommendedName>
</protein>
<dbReference type="PANTHER" id="PTHR32026:SF10">
    <property type="entry name" value="METHYLTRANSFERASE-LIKE PROTEIN 24-RELATED"/>
    <property type="match status" value="1"/>
</dbReference>
<organism evidence="2 3">
    <name type="scientific">Tigriopus californicus</name>
    <name type="common">Marine copepod</name>
    <dbReference type="NCBI Taxonomy" id="6832"/>
    <lineage>
        <taxon>Eukaryota</taxon>
        <taxon>Metazoa</taxon>
        <taxon>Ecdysozoa</taxon>
        <taxon>Arthropoda</taxon>
        <taxon>Crustacea</taxon>
        <taxon>Multicrustacea</taxon>
        <taxon>Hexanauplia</taxon>
        <taxon>Copepoda</taxon>
        <taxon>Harpacticoida</taxon>
        <taxon>Harpacticidae</taxon>
        <taxon>Tigriopus</taxon>
    </lineage>
</organism>
<evidence type="ECO:0000313" key="3">
    <source>
        <dbReference type="Proteomes" id="UP000318571"/>
    </source>
</evidence>
<comment type="caution">
    <text evidence="2">The sequence shown here is derived from an EMBL/GenBank/DDBJ whole genome shotgun (WGS) entry which is preliminary data.</text>
</comment>
<dbReference type="EMBL" id="VCGU01000002">
    <property type="protein sequence ID" value="TRY79361.1"/>
    <property type="molecule type" value="Genomic_DNA"/>
</dbReference>
<reference evidence="2 3" key="1">
    <citation type="journal article" date="2018" name="Nat. Ecol. Evol.">
        <title>Genomic signatures of mitonuclear coevolution across populations of Tigriopus californicus.</title>
        <authorList>
            <person name="Barreto F.S."/>
            <person name="Watson E.T."/>
            <person name="Lima T.G."/>
            <person name="Willett C.S."/>
            <person name="Edmands S."/>
            <person name="Li W."/>
            <person name="Burton R.S."/>
        </authorList>
    </citation>
    <scope>NUCLEOTIDE SEQUENCE [LARGE SCALE GENOMIC DNA]</scope>
    <source>
        <strain evidence="2 3">San Diego</strain>
    </source>
</reference>
<dbReference type="PANTHER" id="PTHR32026">
    <property type="entry name" value="METHYLTRANSFERASE-LIKE PROTEIN 24"/>
    <property type="match status" value="1"/>
</dbReference>
<evidence type="ECO:0000313" key="2">
    <source>
        <dbReference type="EMBL" id="TRY79361.1"/>
    </source>
</evidence>
<gene>
    <name evidence="2" type="ORF">TCAL_07073</name>
</gene>
<dbReference type="AlphaFoldDB" id="A0A553PNV8"/>
<evidence type="ECO:0000259" key="1">
    <source>
        <dbReference type="Pfam" id="PF13383"/>
    </source>
</evidence>
<dbReference type="Proteomes" id="UP000318571">
    <property type="component" value="Chromosome 6"/>
</dbReference>
<feature type="domain" description="Methyltransferase" evidence="1">
    <location>
        <begin position="5"/>
        <end position="152"/>
    </location>
</feature>
<accession>A0A553PNV8</accession>
<keyword evidence="3" id="KW-1185">Reference proteome</keyword>
<name>A0A553PNV8_TIGCA</name>
<feature type="non-terminal residue" evidence="2">
    <location>
        <position position="1"/>
    </location>
</feature>
<sequence>RGKWLGHCYDGHKYVCLDDFVPKRNHANGLDQDEDECIVYSFGVSDDLSFENEMTHFGCHVYAYDQDWTETMLQNKNPRITLEKASIHDGSKGSVTFGQLLSKNNHSAKMIKYLKVDIEGGERKGLMEWIKSGAMDNVLQVGVEFHYTVNFAKEYWQISKSLHRLGFVYISYDPNLCVGRGPTYFHCVEVVFRKTTLDCLRLSLTLD</sequence>
<dbReference type="OMA" id="AILWETM"/>
<dbReference type="InterPro" id="IPR026913">
    <property type="entry name" value="METTL24"/>
</dbReference>